<dbReference type="GO" id="GO:0000725">
    <property type="term" value="P:recombinational repair"/>
    <property type="evidence" value="ECO:0007669"/>
    <property type="project" value="UniProtKB-UniRule"/>
</dbReference>
<keyword evidence="6 13" id="KW-0862">Zinc</keyword>
<dbReference type="GO" id="GO:0008270">
    <property type="term" value="F:zinc ion binding"/>
    <property type="evidence" value="ECO:0007669"/>
    <property type="project" value="UniProtKB-KW"/>
</dbReference>
<feature type="short sequence motif" description="RadA KNRFG motif" evidence="11">
    <location>
        <begin position="271"/>
        <end position="275"/>
    </location>
</feature>
<feature type="region of interest" description="Disordered" evidence="14">
    <location>
        <begin position="55"/>
        <end position="76"/>
    </location>
</feature>
<keyword evidence="17" id="KW-1185">Reference proteome</keyword>
<dbReference type="Gene3D" id="3.40.50.300">
    <property type="entry name" value="P-loop containing nucleotide triphosphate hydrolases"/>
    <property type="match status" value="1"/>
</dbReference>
<keyword evidence="7 11" id="KW-0067">ATP-binding</keyword>
<evidence type="ECO:0000256" key="7">
    <source>
        <dbReference type="ARBA" id="ARBA00022840"/>
    </source>
</evidence>
<evidence type="ECO:0000256" key="10">
    <source>
        <dbReference type="ARBA" id="ARBA00023204"/>
    </source>
</evidence>
<feature type="region of interest" description="Disordered" evidence="14">
    <location>
        <begin position="1"/>
        <end position="24"/>
    </location>
</feature>
<evidence type="ECO:0000256" key="3">
    <source>
        <dbReference type="ARBA" id="ARBA00022763"/>
    </source>
</evidence>
<dbReference type="Proteomes" id="UP000321118">
    <property type="component" value="Unassembled WGS sequence"/>
</dbReference>
<dbReference type="PANTHER" id="PTHR32472">
    <property type="entry name" value="DNA REPAIR PROTEIN RADA"/>
    <property type="match status" value="1"/>
</dbReference>
<feature type="compositionally biased region" description="Low complexity" evidence="14">
    <location>
        <begin position="1"/>
        <end position="16"/>
    </location>
</feature>
<evidence type="ECO:0000259" key="15">
    <source>
        <dbReference type="PROSITE" id="PS50162"/>
    </source>
</evidence>
<dbReference type="InterPro" id="IPR020588">
    <property type="entry name" value="RecA_ATP-bd"/>
</dbReference>
<dbReference type="Pfam" id="PF18073">
    <property type="entry name" value="Zn_ribbon_LapB"/>
    <property type="match status" value="1"/>
</dbReference>
<evidence type="ECO:0000256" key="2">
    <source>
        <dbReference type="ARBA" id="ARBA00022741"/>
    </source>
</evidence>
<feature type="region of interest" description="Lon-protease-like" evidence="11">
    <location>
        <begin position="370"/>
        <end position="483"/>
    </location>
</feature>
<name>A0A510V6G5_9CELL</name>
<dbReference type="Pfam" id="PF13481">
    <property type="entry name" value="AAA_25"/>
    <property type="match status" value="1"/>
</dbReference>
<gene>
    <name evidence="11 16" type="primary">radA</name>
    <name evidence="16" type="ORF">CXY01_29590</name>
</gene>
<dbReference type="GO" id="GO:0005524">
    <property type="term" value="F:ATP binding"/>
    <property type="evidence" value="ECO:0007669"/>
    <property type="project" value="UniProtKB-UniRule"/>
</dbReference>
<dbReference type="InterPro" id="IPR020568">
    <property type="entry name" value="Ribosomal_Su5_D2-typ_SF"/>
</dbReference>
<evidence type="ECO:0000256" key="14">
    <source>
        <dbReference type="SAM" id="MobiDB-lite"/>
    </source>
</evidence>
<dbReference type="GO" id="GO:0016787">
    <property type="term" value="F:hydrolase activity"/>
    <property type="evidence" value="ECO:0007669"/>
    <property type="project" value="UniProtKB-KW"/>
</dbReference>
<proteinExistence type="inferred from homology"/>
<feature type="domain" description="RecA family profile 1" evidence="15">
    <location>
        <begin position="85"/>
        <end position="234"/>
    </location>
</feature>
<evidence type="ECO:0000256" key="6">
    <source>
        <dbReference type="ARBA" id="ARBA00022833"/>
    </source>
</evidence>
<keyword evidence="2 11" id="KW-0547">Nucleotide-binding</keyword>
<dbReference type="SUPFAM" id="SSF52540">
    <property type="entry name" value="P-loop containing nucleoside triphosphate hydrolases"/>
    <property type="match status" value="1"/>
</dbReference>
<evidence type="ECO:0000256" key="4">
    <source>
        <dbReference type="ARBA" id="ARBA00022771"/>
    </source>
</evidence>
<dbReference type="InterPro" id="IPR041166">
    <property type="entry name" value="Rubredoxin_2"/>
</dbReference>
<dbReference type="EMBL" id="BJUB01000009">
    <property type="protein sequence ID" value="GEK22439.1"/>
    <property type="molecule type" value="Genomic_DNA"/>
</dbReference>
<evidence type="ECO:0000256" key="1">
    <source>
        <dbReference type="ARBA" id="ARBA00022723"/>
    </source>
</evidence>
<dbReference type="InterPro" id="IPR004504">
    <property type="entry name" value="DNA_repair_RadA"/>
</dbReference>
<keyword evidence="4 13" id="KW-0863">Zinc-finger</keyword>
<dbReference type="InterPro" id="IPR027417">
    <property type="entry name" value="P-loop_NTPase"/>
</dbReference>
<evidence type="ECO:0000256" key="5">
    <source>
        <dbReference type="ARBA" id="ARBA00022801"/>
    </source>
</evidence>
<dbReference type="GO" id="GO:0005829">
    <property type="term" value="C:cytosol"/>
    <property type="evidence" value="ECO:0007669"/>
    <property type="project" value="TreeGrafter"/>
</dbReference>
<keyword evidence="8 11" id="KW-0346">Stress response</keyword>
<keyword evidence="9 11" id="KW-0238">DNA-binding</keyword>
<dbReference type="InterPro" id="IPR003593">
    <property type="entry name" value="AAA+_ATPase"/>
</dbReference>
<dbReference type="SUPFAM" id="SSF54211">
    <property type="entry name" value="Ribosomal protein S5 domain 2-like"/>
    <property type="match status" value="1"/>
</dbReference>
<evidence type="ECO:0000256" key="13">
    <source>
        <dbReference type="RuleBase" id="RU003555"/>
    </source>
</evidence>
<dbReference type="GO" id="GO:0003684">
    <property type="term" value="F:damaged DNA binding"/>
    <property type="evidence" value="ECO:0007669"/>
    <property type="project" value="InterPro"/>
</dbReference>
<sequence>MSEAAASVRRVTSTSSKRPDRSARPAFRCTECGWTAGKWVGRCGECQAWGSVVEDTGPGGGAPRTVATNPARSPARPIDQIDVETARSRPTGVDELDRVLGGGLVPGAVVLLAGEPGVGKSTLLLDVAARAARTGRKVLYVTGEESAAQVRLRAGRIHALDPQLLLTAETDLGTVLGHIEHVDPDLLVLDSIQTIASAQVEGTAGGVSQVREVATAVIQAAKSRDLPVVLIGHVTKDGSVAGPRTLEHLVDVVCQFEGERHSRLRMLRATKNRYGPTDEVGCFDLSESGIVGLPDPSGLFISQAMHAVPGTCLTVTLEGRRPLVVEVQSLVAPSAVPNPRRTTSGVDSSRLAMVLAVLQRRLGARLADQDVYVSTIGGARVVEPGADLALALAAVSSRENVPLPRGLVAIGEVGLAGEIRTVSGVGRRLAEAARLGFTRAIVPAGALDGATPPAGLTVLTAADLGEAVTAAGLVPELAAAAQR</sequence>
<evidence type="ECO:0000256" key="11">
    <source>
        <dbReference type="HAMAP-Rule" id="MF_01498"/>
    </source>
</evidence>
<dbReference type="AlphaFoldDB" id="A0A510V6G5"/>
<accession>A0A510V6G5</accession>
<dbReference type="HAMAP" id="MF_01498">
    <property type="entry name" value="RadA_bact"/>
    <property type="match status" value="1"/>
</dbReference>
<reference evidence="16 17" key="1">
    <citation type="submission" date="2019-07" db="EMBL/GenBank/DDBJ databases">
        <title>Whole genome shotgun sequence of Cellulomonas xylanilytica NBRC 101102.</title>
        <authorList>
            <person name="Hosoyama A."/>
            <person name="Uohara A."/>
            <person name="Ohji S."/>
            <person name="Ichikawa N."/>
        </authorList>
    </citation>
    <scope>NUCLEOTIDE SEQUENCE [LARGE SCALE GENOMIC DNA]</scope>
    <source>
        <strain evidence="16 17">NBRC 101102</strain>
    </source>
</reference>
<evidence type="ECO:0000313" key="16">
    <source>
        <dbReference type="EMBL" id="GEK22439.1"/>
    </source>
</evidence>
<dbReference type="SMART" id="SM00382">
    <property type="entry name" value="AAA"/>
    <property type="match status" value="1"/>
</dbReference>
<comment type="function">
    <text evidence="13">DNA-dependent ATPase involved in processing of recombination intermediates, plays a role in repairing DNA breaks. Stimulates the branch migration of RecA-mediated strand transfer reactions, allowing the 3' invading strand to extend heteroduplex DNA faster. Binds ssDNA in the presence of ADP but not other nucleotides, has ATPase activity that is stimulated by ssDNA and various branched DNA structures, but inhibited by SSB. Does not have RecA's homology-searching function.</text>
</comment>
<keyword evidence="1 11" id="KW-0479">Metal-binding</keyword>
<evidence type="ECO:0000313" key="17">
    <source>
        <dbReference type="Proteomes" id="UP000321118"/>
    </source>
</evidence>
<dbReference type="CDD" id="cd01121">
    <property type="entry name" value="RadA_SMS_N"/>
    <property type="match status" value="1"/>
</dbReference>
<comment type="caution">
    <text evidence="16">The sequence shown here is derived from an EMBL/GenBank/DDBJ whole genome shotgun (WGS) entry which is preliminary data.</text>
</comment>
<dbReference type="Gene3D" id="3.30.230.10">
    <property type="match status" value="1"/>
</dbReference>
<dbReference type="FunFam" id="3.40.50.300:FF:000050">
    <property type="entry name" value="DNA repair protein RadA"/>
    <property type="match status" value="1"/>
</dbReference>
<dbReference type="PANTHER" id="PTHR32472:SF10">
    <property type="entry name" value="DNA REPAIR PROTEIN RADA-LIKE PROTEIN"/>
    <property type="match status" value="1"/>
</dbReference>
<keyword evidence="5" id="KW-0378">Hydrolase</keyword>
<dbReference type="PRINTS" id="PR01874">
    <property type="entry name" value="DNAREPAIRADA"/>
</dbReference>
<dbReference type="Pfam" id="PF13541">
    <property type="entry name" value="ChlI"/>
    <property type="match status" value="1"/>
</dbReference>
<keyword evidence="10 11" id="KW-0234">DNA repair</keyword>
<organism evidence="16 17">
    <name type="scientific">Cellulomonas xylanilytica</name>
    <dbReference type="NCBI Taxonomy" id="233583"/>
    <lineage>
        <taxon>Bacteria</taxon>
        <taxon>Bacillati</taxon>
        <taxon>Actinomycetota</taxon>
        <taxon>Actinomycetes</taxon>
        <taxon>Micrococcales</taxon>
        <taxon>Cellulomonadaceae</taxon>
        <taxon>Cellulomonas</taxon>
    </lineage>
</organism>
<dbReference type="NCBIfam" id="TIGR00416">
    <property type="entry name" value="sms"/>
    <property type="match status" value="1"/>
</dbReference>
<comment type="domain">
    <text evidence="11">The middle region has homology to RecA with ATPase motifs including the RadA KNRFG motif, while the C-terminus is homologous to Lon protease.</text>
</comment>
<dbReference type="InterPro" id="IPR014721">
    <property type="entry name" value="Ribsml_uS5_D2-typ_fold_subgr"/>
</dbReference>
<keyword evidence="3 11" id="KW-0227">DNA damage</keyword>
<dbReference type="PROSITE" id="PS50162">
    <property type="entry name" value="RECA_2"/>
    <property type="match status" value="1"/>
</dbReference>
<evidence type="ECO:0000256" key="12">
    <source>
        <dbReference type="NCBIfam" id="TIGR00416"/>
    </source>
</evidence>
<comment type="similarity">
    <text evidence="11 13">Belongs to the RecA family. RadA subfamily.</text>
</comment>
<dbReference type="GO" id="GO:0140664">
    <property type="term" value="F:ATP-dependent DNA damage sensor activity"/>
    <property type="evidence" value="ECO:0007669"/>
    <property type="project" value="InterPro"/>
</dbReference>
<comment type="function">
    <text evidence="11">Plays a role in repairing double-strand DNA breaks, probably involving stabilizing or processing branched DNA or blocked replication forks.</text>
</comment>
<feature type="binding site" evidence="11">
    <location>
        <begin position="114"/>
        <end position="121"/>
    </location>
    <ligand>
        <name>ATP</name>
        <dbReference type="ChEBI" id="CHEBI:30616"/>
    </ligand>
</feature>
<evidence type="ECO:0000256" key="8">
    <source>
        <dbReference type="ARBA" id="ARBA00023016"/>
    </source>
</evidence>
<evidence type="ECO:0000256" key="9">
    <source>
        <dbReference type="ARBA" id="ARBA00023125"/>
    </source>
</evidence>
<protein>
    <recommendedName>
        <fullName evidence="11 12">DNA repair protein RadA</fullName>
    </recommendedName>
</protein>